<organism evidence="3">
    <name type="scientific">Colletotrichum graminicola (strain M1.001 / M2 / FGSC 10212)</name>
    <name type="common">Maize anthracnose fungus</name>
    <name type="synonym">Glomerella graminicola</name>
    <dbReference type="NCBI Taxonomy" id="645133"/>
    <lineage>
        <taxon>Eukaryota</taxon>
        <taxon>Fungi</taxon>
        <taxon>Dikarya</taxon>
        <taxon>Ascomycota</taxon>
        <taxon>Pezizomycotina</taxon>
        <taxon>Sordariomycetes</taxon>
        <taxon>Hypocreomycetidae</taxon>
        <taxon>Glomerellales</taxon>
        <taxon>Glomerellaceae</taxon>
        <taxon>Colletotrichum</taxon>
        <taxon>Colletotrichum graminicola species complex</taxon>
    </lineage>
</organism>
<dbReference type="VEuPathDB" id="FungiDB:GLRG_04847"/>
<evidence type="ECO:0000313" key="3">
    <source>
        <dbReference type="Proteomes" id="UP000008782"/>
    </source>
</evidence>
<dbReference type="RefSeq" id="XP_008093723.1">
    <property type="nucleotide sequence ID" value="XM_008095532.1"/>
</dbReference>
<dbReference type="PANTHER" id="PTHR11695:SF294">
    <property type="entry name" value="RETICULON-4-INTERACTING PROTEIN 1, MITOCHONDRIAL"/>
    <property type="match status" value="1"/>
</dbReference>
<dbReference type="eggNOG" id="KOG1198">
    <property type="taxonomic scope" value="Eukaryota"/>
</dbReference>
<dbReference type="Proteomes" id="UP000008782">
    <property type="component" value="Unassembled WGS sequence"/>
</dbReference>
<dbReference type="InterPro" id="IPR050700">
    <property type="entry name" value="YIM1/Zinc_Alcohol_DH_Fams"/>
</dbReference>
<reference evidence="3" key="1">
    <citation type="journal article" date="2012" name="Nat. Genet.">
        <title>Lifestyle transitions in plant pathogenic Colletotrichum fungi deciphered by genome and transcriptome analyses.</title>
        <authorList>
            <person name="O'Connell R.J."/>
            <person name="Thon M.R."/>
            <person name="Hacquard S."/>
            <person name="Amyotte S.G."/>
            <person name="Kleemann J."/>
            <person name="Torres M.F."/>
            <person name="Damm U."/>
            <person name="Buiate E.A."/>
            <person name="Epstein L."/>
            <person name="Alkan N."/>
            <person name="Altmueller J."/>
            <person name="Alvarado-Balderrama L."/>
            <person name="Bauser C.A."/>
            <person name="Becker C."/>
            <person name="Birren B.W."/>
            <person name="Chen Z."/>
            <person name="Choi J."/>
            <person name="Crouch J.A."/>
            <person name="Duvick J.P."/>
            <person name="Farman M.A."/>
            <person name="Gan P."/>
            <person name="Heiman D."/>
            <person name="Henrissat B."/>
            <person name="Howard R.J."/>
            <person name="Kabbage M."/>
            <person name="Koch C."/>
            <person name="Kracher B."/>
            <person name="Kubo Y."/>
            <person name="Law A.D."/>
            <person name="Lebrun M.-H."/>
            <person name="Lee Y.-H."/>
            <person name="Miyara I."/>
            <person name="Moore N."/>
            <person name="Neumann U."/>
            <person name="Nordstroem K."/>
            <person name="Panaccione D.G."/>
            <person name="Panstruga R."/>
            <person name="Place M."/>
            <person name="Proctor R.H."/>
            <person name="Prusky D."/>
            <person name="Rech G."/>
            <person name="Reinhardt R."/>
            <person name="Rollins J.A."/>
            <person name="Rounsley S."/>
            <person name="Schardl C.L."/>
            <person name="Schwartz D.C."/>
            <person name="Shenoy N."/>
            <person name="Shirasu K."/>
            <person name="Sikhakolli U.R."/>
            <person name="Stueber K."/>
            <person name="Sukno S.A."/>
            <person name="Sweigard J.A."/>
            <person name="Takano Y."/>
            <person name="Takahara H."/>
            <person name="Trail F."/>
            <person name="van der Does H.C."/>
            <person name="Voll L.M."/>
            <person name="Will I."/>
            <person name="Young S."/>
            <person name="Zeng Q."/>
            <person name="Zhang J."/>
            <person name="Zhou S."/>
            <person name="Dickman M.B."/>
            <person name="Schulze-Lefert P."/>
            <person name="Ver Loren van Themaat E."/>
            <person name="Ma L.-J."/>
            <person name="Vaillancourt L.J."/>
        </authorList>
    </citation>
    <scope>NUCLEOTIDE SEQUENCE [LARGE SCALE GENOMIC DNA]</scope>
    <source>
        <strain evidence="3">M1.001 / M2 / FGSC 10212</strain>
    </source>
</reference>
<dbReference type="Gene3D" id="3.40.50.720">
    <property type="entry name" value="NAD(P)-binding Rossmann-like Domain"/>
    <property type="match status" value="1"/>
</dbReference>
<dbReference type="EMBL" id="GG697346">
    <property type="protein sequence ID" value="EFQ29703.1"/>
    <property type="molecule type" value="Genomic_DNA"/>
</dbReference>
<evidence type="ECO:0000256" key="1">
    <source>
        <dbReference type="SAM" id="MobiDB-lite"/>
    </source>
</evidence>
<feature type="region of interest" description="Disordered" evidence="1">
    <location>
        <begin position="60"/>
        <end position="90"/>
    </location>
</feature>
<keyword evidence="3" id="KW-1185">Reference proteome</keyword>
<dbReference type="PANTHER" id="PTHR11695">
    <property type="entry name" value="ALCOHOL DEHYDROGENASE RELATED"/>
    <property type="match status" value="1"/>
</dbReference>
<dbReference type="HOGENOM" id="CLU_1199723_0_0_1"/>
<gene>
    <name evidence="2" type="ORF">GLRG_04847</name>
</gene>
<dbReference type="STRING" id="645133.E3QGA7"/>
<dbReference type="Gene3D" id="3.90.180.10">
    <property type="entry name" value="Medium-chain alcohol dehydrogenases, catalytic domain"/>
    <property type="match status" value="1"/>
</dbReference>
<sequence>MSHDRKTLTSRRPVRTAQTVAYAALNPGGQFYISLIPRFARASTAVPEMDLSGTVTQVWSPGSASGPAATTSRTMAKDASPVDDAGPENESLRERFGREGSRFDAVVDCVGVQDVHINCAAYLVPDGVYSALGIKPAALSYGAFTKVAWQMQMNALWSRPTWLGGTGRRWAATAMMDPGKDLTEEVMGMLSDGRIKSVIEKQVGFEQVANGYDIVGSGRARGKVVVKVDGE</sequence>
<protein>
    <recommendedName>
        <fullName evidence="4">Zinc-binding dehydrogenase</fullName>
    </recommendedName>
</protein>
<evidence type="ECO:0000313" key="2">
    <source>
        <dbReference type="EMBL" id="EFQ29703.1"/>
    </source>
</evidence>
<dbReference type="Pfam" id="PF13602">
    <property type="entry name" value="ADH_zinc_N_2"/>
    <property type="match status" value="1"/>
</dbReference>
<feature type="compositionally biased region" description="Polar residues" evidence="1">
    <location>
        <begin position="60"/>
        <end position="74"/>
    </location>
</feature>
<evidence type="ECO:0008006" key="4">
    <source>
        <dbReference type="Google" id="ProtNLM"/>
    </source>
</evidence>
<accession>E3QGA7</accession>
<name>E3QGA7_COLGM</name>
<proteinExistence type="predicted"/>
<dbReference type="OrthoDB" id="3509362at2759"/>
<dbReference type="GeneID" id="24410212"/>
<dbReference type="AlphaFoldDB" id="E3QGA7"/>